<dbReference type="KEGG" id="nkf:Nkreftii_003142"/>
<sequence>MLKKPKDHEQMRAEMGTLIEALELPELNKQFLRARWLEQVIWMDEKAWNSVLRHNVLRLTTIIGGVIVPALVSWNVGVGVGADLIKTLTVIVSLVVALSAAVEEFFHYGERWRHYRRTVEALKSEGWQFFQLSGPYADQTHVLAYPAFAARVEELSREEVETYMTQVAKDKRAEDQTPAMT</sequence>
<evidence type="ECO:0008006" key="4">
    <source>
        <dbReference type="Google" id="ProtNLM"/>
    </source>
</evidence>
<evidence type="ECO:0000256" key="1">
    <source>
        <dbReference type="SAM" id="Phobius"/>
    </source>
</evidence>
<protein>
    <recommendedName>
        <fullName evidence="4">DUF4231 domain-containing protein</fullName>
    </recommendedName>
</protein>
<gene>
    <name evidence="2" type="ORF">Nkreftii_003142</name>
</gene>
<dbReference type="Pfam" id="PF14015">
    <property type="entry name" value="DUF4231"/>
    <property type="match status" value="1"/>
</dbReference>
<dbReference type="NCBIfam" id="NF033634">
    <property type="entry name" value="SLATT_1"/>
    <property type="match status" value="1"/>
</dbReference>
<keyword evidence="1" id="KW-0472">Membrane</keyword>
<evidence type="ECO:0000313" key="3">
    <source>
        <dbReference type="Proteomes" id="UP000593737"/>
    </source>
</evidence>
<organism evidence="2 3">
    <name type="scientific">Candidatus Nitrospira kreftii</name>
    <dbReference type="NCBI Taxonomy" id="2652173"/>
    <lineage>
        <taxon>Bacteria</taxon>
        <taxon>Pseudomonadati</taxon>
        <taxon>Nitrospirota</taxon>
        <taxon>Nitrospiria</taxon>
        <taxon>Nitrospirales</taxon>
        <taxon>Nitrospiraceae</taxon>
        <taxon>Nitrospira</taxon>
    </lineage>
</organism>
<keyword evidence="1" id="KW-0812">Transmembrane</keyword>
<feature type="transmembrane region" description="Helical" evidence="1">
    <location>
        <begin position="88"/>
        <end position="106"/>
    </location>
</feature>
<dbReference type="InterPro" id="IPR025325">
    <property type="entry name" value="DUF4231"/>
</dbReference>
<dbReference type="EMBL" id="CP047423">
    <property type="protein sequence ID" value="QPD05368.1"/>
    <property type="molecule type" value="Genomic_DNA"/>
</dbReference>
<dbReference type="Proteomes" id="UP000593737">
    <property type="component" value="Chromosome"/>
</dbReference>
<reference evidence="2 3" key="1">
    <citation type="journal article" date="2020" name="ISME J.">
        <title>Enrichment and physiological characterization of a novel comammox Nitrospira indicates ammonium inhibition of complete nitrification.</title>
        <authorList>
            <person name="Sakoula D."/>
            <person name="Koch H."/>
            <person name="Frank J."/>
            <person name="Jetten M.S.M."/>
            <person name="van Kessel M.A.H.J."/>
            <person name="Lucker S."/>
        </authorList>
    </citation>
    <scope>NUCLEOTIDE SEQUENCE [LARGE SCALE GENOMIC DNA]</scope>
    <source>
        <strain evidence="2">Comreactor17</strain>
    </source>
</reference>
<proteinExistence type="predicted"/>
<feature type="transmembrane region" description="Helical" evidence="1">
    <location>
        <begin position="56"/>
        <end position="76"/>
    </location>
</feature>
<evidence type="ECO:0000313" key="2">
    <source>
        <dbReference type="EMBL" id="QPD05368.1"/>
    </source>
</evidence>
<keyword evidence="1" id="KW-1133">Transmembrane helix</keyword>
<dbReference type="AlphaFoldDB" id="A0A7S8FGE5"/>
<name>A0A7S8FGE5_9BACT</name>
<accession>A0A7S8FGE5</accession>